<gene>
    <name evidence="2" type="ORF">BP00DRAFT_421345</name>
</gene>
<evidence type="ECO:0000313" key="2">
    <source>
        <dbReference type="EMBL" id="PYI37003.1"/>
    </source>
</evidence>
<feature type="compositionally biased region" description="Polar residues" evidence="1">
    <location>
        <begin position="1"/>
        <end position="11"/>
    </location>
</feature>
<organism evidence="2 3">
    <name type="scientific">Aspergillus indologenus CBS 114.80</name>
    <dbReference type="NCBI Taxonomy" id="1450541"/>
    <lineage>
        <taxon>Eukaryota</taxon>
        <taxon>Fungi</taxon>
        <taxon>Dikarya</taxon>
        <taxon>Ascomycota</taxon>
        <taxon>Pezizomycotina</taxon>
        <taxon>Eurotiomycetes</taxon>
        <taxon>Eurotiomycetidae</taxon>
        <taxon>Eurotiales</taxon>
        <taxon>Aspergillaceae</taxon>
        <taxon>Aspergillus</taxon>
        <taxon>Aspergillus subgen. Circumdati</taxon>
    </lineage>
</organism>
<feature type="region of interest" description="Disordered" evidence="1">
    <location>
        <begin position="1"/>
        <end position="31"/>
    </location>
</feature>
<evidence type="ECO:0000256" key="1">
    <source>
        <dbReference type="SAM" id="MobiDB-lite"/>
    </source>
</evidence>
<name>A0A2V5IS98_9EURO</name>
<sequence length="190" mass="20978">MKTTRWNSKSPSARWAPASTTSARHPTPPNPYPPPLSILFHNIPTPSQPPLTLWHIGNAFAPSAASWHRTGQETAGPALSNWCLAYNQADDLVWLNTQGYHEGYFVVNSAPGGAHFVWAEFAVKARDHEARYMVLERGVIPSMGGQAACTHADMVELARRWGGYEVTGDEKEYFLGCIRAATQKRDEMAA</sequence>
<keyword evidence="3" id="KW-1185">Reference proteome</keyword>
<dbReference type="AlphaFoldDB" id="A0A2V5IS98"/>
<evidence type="ECO:0000313" key="3">
    <source>
        <dbReference type="Proteomes" id="UP000248817"/>
    </source>
</evidence>
<reference evidence="2 3" key="1">
    <citation type="submission" date="2018-02" db="EMBL/GenBank/DDBJ databases">
        <title>The genomes of Aspergillus section Nigri reveals drivers in fungal speciation.</title>
        <authorList>
            <consortium name="DOE Joint Genome Institute"/>
            <person name="Vesth T.C."/>
            <person name="Nybo J."/>
            <person name="Theobald S."/>
            <person name="Brandl J."/>
            <person name="Frisvad J.C."/>
            <person name="Nielsen K.F."/>
            <person name="Lyhne E.K."/>
            <person name="Kogle M.E."/>
            <person name="Kuo A."/>
            <person name="Riley R."/>
            <person name="Clum A."/>
            <person name="Nolan M."/>
            <person name="Lipzen A."/>
            <person name="Salamov A."/>
            <person name="Henrissat B."/>
            <person name="Wiebenga A."/>
            <person name="De vries R.P."/>
            <person name="Grigoriev I.V."/>
            <person name="Mortensen U.H."/>
            <person name="Andersen M.R."/>
            <person name="Baker S.E."/>
        </authorList>
    </citation>
    <scope>NUCLEOTIDE SEQUENCE [LARGE SCALE GENOMIC DNA]</scope>
    <source>
        <strain evidence="2 3">CBS 114.80</strain>
    </source>
</reference>
<dbReference type="EMBL" id="KZ825463">
    <property type="protein sequence ID" value="PYI37003.1"/>
    <property type="molecule type" value="Genomic_DNA"/>
</dbReference>
<protein>
    <submittedName>
        <fullName evidence="2">Uncharacterized protein</fullName>
    </submittedName>
</protein>
<proteinExistence type="predicted"/>
<dbReference type="Proteomes" id="UP000248817">
    <property type="component" value="Unassembled WGS sequence"/>
</dbReference>
<accession>A0A2V5IS98</accession>